<keyword evidence="3" id="KW-1185">Reference proteome</keyword>
<sequence>MEPSIDLTNYLNEKIPRRDENGSTIRVVPSIQVEDINHFNSGGCLSQVIVTYTQGGDHINQTLPLDVMVFSKCCSLKDIIHRTTMFPREIEMFDKVLPRMSTLLSIAFQRPQVIEALGPEGFKAPEVKNCFDTGHWLHEIKTISCNEDLYEFGRSWSERLCNRYETLFEDVHGVRRRDGRGINVLSHGDFRLHNVMFRNSESGEADAIMLVDFQCCSCHSDVLDLHQLIFSSAPEEVLVYHIDALLMDTTQTCHLP</sequence>
<gene>
    <name evidence="2" type="ORF">PR048_018112</name>
</gene>
<dbReference type="Pfam" id="PF02958">
    <property type="entry name" value="EcKL"/>
    <property type="match status" value="1"/>
</dbReference>
<dbReference type="SMART" id="SM00587">
    <property type="entry name" value="CHK"/>
    <property type="match status" value="1"/>
</dbReference>
<dbReference type="PANTHER" id="PTHR11012">
    <property type="entry name" value="PROTEIN KINASE-LIKE DOMAIN-CONTAINING"/>
    <property type="match status" value="1"/>
</dbReference>
<proteinExistence type="predicted"/>
<dbReference type="Proteomes" id="UP001159363">
    <property type="component" value="Chromosome 5"/>
</dbReference>
<dbReference type="SUPFAM" id="SSF56112">
    <property type="entry name" value="Protein kinase-like (PK-like)"/>
    <property type="match status" value="1"/>
</dbReference>
<dbReference type="PANTHER" id="PTHR11012:SF56">
    <property type="entry name" value="CHK KINASE-LIKE DOMAIN-CONTAINING PROTEIN-RELATED"/>
    <property type="match status" value="1"/>
</dbReference>
<dbReference type="InterPro" id="IPR011009">
    <property type="entry name" value="Kinase-like_dom_sf"/>
</dbReference>
<name>A0ABQ9HBD3_9NEOP</name>
<comment type="caution">
    <text evidence="2">The sequence shown here is derived from an EMBL/GenBank/DDBJ whole genome shotgun (WGS) entry which is preliminary data.</text>
</comment>
<dbReference type="InterPro" id="IPR004119">
    <property type="entry name" value="EcKL"/>
</dbReference>
<accession>A0ABQ9HBD3</accession>
<dbReference type="Gene3D" id="3.90.1200.10">
    <property type="match status" value="1"/>
</dbReference>
<dbReference type="InterPro" id="IPR015897">
    <property type="entry name" value="CHK_kinase-like"/>
</dbReference>
<dbReference type="EMBL" id="JARBHB010000006">
    <property type="protein sequence ID" value="KAJ8881626.1"/>
    <property type="molecule type" value="Genomic_DNA"/>
</dbReference>
<evidence type="ECO:0000313" key="2">
    <source>
        <dbReference type="EMBL" id="KAJ8881626.1"/>
    </source>
</evidence>
<evidence type="ECO:0000259" key="1">
    <source>
        <dbReference type="SMART" id="SM00587"/>
    </source>
</evidence>
<evidence type="ECO:0000313" key="3">
    <source>
        <dbReference type="Proteomes" id="UP001159363"/>
    </source>
</evidence>
<organism evidence="2 3">
    <name type="scientific">Dryococelus australis</name>
    <dbReference type="NCBI Taxonomy" id="614101"/>
    <lineage>
        <taxon>Eukaryota</taxon>
        <taxon>Metazoa</taxon>
        <taxon>Ecdysozoa</taxon>
        <taxon>Arthropoda</taxon>
        <taxon>Hexapoda</taxon>
        <taxon>Insecta</taxon>
        <taxon>Pterygota</taxon>
        <taxon>Neoptera</taxon>
        <taxon>Polyneoptera</taxon>
        <taxon>Phasmatodea</taxon>
        <taxon>Verophasmatodea</taxon>
        <taxon>Anareolatae</taxon>
        <taxon>Phasmatidae</taxon>
        <taxon>Eurycanthinae</taxon>
        <taxon>Dryococelus</taxon>
    </lineage>
</organism>
<reference evidence="2 3" key="1">
    <citation type="submission" date="2023-02" db="EMBL/GenBank/DDBJ databases">
        <title>LHISI_Scaffold_Assembly.</title>
        <authorList>
            <person name="Stuart O.P."/>
            <person name="Cleave R."/>
            <person name="Magrath M.J.L."/>
            <person name="Mikheyev A.S."/>
        </authorList>
    </citation>
    <scope>NUCLEOTIDE SEQUENCE [LARGE SCALE GENOMIC DNA]</scope>
    <source>
        <strain evidence="2">Daus_M_001</strain>
        <tissue evidence="2">Leg muscle</tissue>
    </source>
</reference>
<feature type="domain" description="CHK kinase-like" evidence="1">
    <location>
        <begin position="112"/>
        <end position="252"/>
    </location>
</feature>
<protein>
    <recommendedName>
        <fullName evidence="1">CHK kinase-like domain-containing protein</fullName>
    </recommendedName>
</protein>